<dbReference type="Gene3D" id="1.10.357.10">
    <property type="entry name" value="Tetracycline Repressor, domain 2"/>
    <property type="match status" value="1"/>
</dbReference>
<feature type="DNA-binding region" description="H-T-H motif" evidence="4">
    <location>
        <begin position="32"/>
        <end position="51"/>
    </location>
</feature>
<dbReference type="Pfam" id="PF00440">
    <property type="entry name" value="TetR_N"/>
    <property type="match status" value="1"/>
</dbReference>
<dbReference type="SUPFAM" id="SSF46689">
    <property type="entry name" value="Homeodomain-like"/>
    <property type="match status" value="1"/>
</dbReference>
<dbReference type="InterPro" id="IPR023772">
    <property type="entry name" value="DNA-bd_HTH_TetR-type_CS"/>
</dbReference>
<dbReference type="Gene3D" id="1.10.10.60">
    <property type="entry name" value="Homeodomain-like"/>
    <property type="match status" value="1"/>
</dbReference>
<dbReference type="OrthoDB" id="116240at2"/>
<dbReference type="GO" id="GO:0000976">
    <property type="term" value="F:transcription cis-regulatory region binding"/>
    <property type="evidence" value="ECO:0007669"/>
    <property type="project" value="TreeGrafter"/>
</dbReference>
<keyword evidence="7" id="KW-1185">Reference proteome</keyword>
<proteinExistence type="predicted"/>
<keyword evidence="1" id="KW-0805">Transcription regulation</keyword>
<sequence length="206" mass="23442">MTAPMRLTDQKREAIVLAAIAEFGDRGFEVTSMDRIAARAEVSKRTVYNHFPSKEELFAEILQRLWNCSPPQSEVVYHADLGLREQLRELLWGKMRTLNDSSFLELVRVVVGATIHSPERAQVWMARINEREETFSAWIRAAQKDGRLKAVDPGFAATQMHALLKSFAFWPQVTFNAGLLSAEKQNEVVESALNLFLGWYEKPTTS</sequence>
<reference evidence="7" key="1">
    <citation type="submission" date="2017-02" db="EMBL/GenBank/DDBJ databases">
        <title>Pseudomonas floridae sp. nov., a novel pathogenic bacterial species isolated from tomato.</title>
        <authorList>
            <person name="Timilsina S."/>
            <person name="Vallad G.E."/>
            <person name="Jones J.B."/>
        </authorList>
    </citation>
    <scope>NUCLEOTIDE SEQUENCE [LARGE SCALE GENOMIC DNA]</scope>
    <source>
        <strain evidence="7">GEV388</strain>
    </source>
</reference>
<feature type="domain" description="HTH tetR-type" evidence="5">
    <location>
        <begin position="9"/>
        <end position="69"/>
    </location>
</feature>
<dbReference type="InterPro" id="IPR039536">
    <property type="entry name" value="TetR_C_Proteobacteria"/>
</dbReference>
<dbReference type="PROSITE" id="PS50977">
    <property type="entry name" value="HTH_TETR_2"/>
    <property type="match status" value="1"/>
</dbReference>
<dbReference type="STRING" id="1958950.BZK31_04920"/>
<dbReference type="PROSITE" id="PS01081">
    <property type="entry name" value="HTH_TETR_1"/>
    <property type="match status" value="1"/>
</dbReference>
<dbReference type="AlphaFoldDB" id="A0A1X0NA72"/>
<accession>A0A1X0NA72</accession>
<keyword evidence="3" id="KW-0804">Transcription</keyword>
<evidence type="ECO:0000259" key="5">
    <source>
        <dbReference type="PROSITE" id="PS50977"/>
    </source>
</evidence>
<dbReference type="PRINTS" id="PR00455">
    <property type="entry name" value="HTHTETR"/>
</dbReference>
<keyword evidence="2 4" id="KW-0238">DNA-binding</keyword>
<dbReference type="EMBL" id="MUIO01000014">
    <property type="protein sequence ID" value="ORC60962.1"/>
    <property type="molecule type" value="Genomic_DNA"/>
</dbReference>
<gene>
    <name evidence="6" type="ORF">BZK31_04920</name>
</gene>
<name>A0A1X0NA72_9PSED</name>
<evidence type="ECO:0000256" key="4">
    <source>
        <dbReference type="PROSITE-ProRule" id="PRU00335"/>
    </source>
</evidence>
<dbReference type="InterPro" id="IPR009057">
    <property type="entry name" value="Homeodomain-like_sf"/>
</dbReference>
<evidence type="ECO:0000256" key="1">
    <source>
        <dbReference type="ARBA" id="ARBA00023015"/>
    </source>
</evidence>
<dbReference type="GO" id="GO:0003700">
    <property type="term" value="F:DNA-binding transcription factor activity"/>
    <property type="evidence" value="ECO:0007669"/>
    <property type="project" value="TreeGrafter"/>
</dbReference>
<dbReference type="PANTHER" id="PTHR30055">
    <property type="entry name" value="HTH-TYPE TRANSCRIPTIONAL REGULATOR RUTR"/>
    <property type="match status" value="1"/>
</dbReference>
<dbReference type="PANTHER" id="PTHR30055:SF224">
    <property type="entry name" value="TRANSCRIPTIONAL REGULATOR TETR FAMILY"/>
    <property type="match status" value="1"/>
</dbReference>
<dbReference type="InterPro" id="IPR036271">
    <property type="entry name" value="Tet_transcr_reg_TetR-rel_C_sf"/>
</dbReference>
<dbReference type="InterPro" id="IPR001647">
    <property type="entry name" value="HTH_TetR"/>
</dbReference>
<dbReference type="SUPFAM" id="SSF48498">
    <property type="entry name" value="Tetracyclin repressor-like, C-terminal domain"/>
    <property type="match status" value="1"/>
</dbReference>
<evidence type="ECO:0000313" key="7">
    <source>
        <dbReference type="Proteomes" id="UP000192815"/>
    </source>
</evidence>
<dbReference type="FunFam" id="1.10.10.60:FF:000141">
    <property type="entry name" value="TetR family transcriptional regulator"/>
    <property type="match status" value="1"/>
</dbReference>
<dbReference type="RefSeq" id="WP_083181672.1">
    <property type="nucleotide sequence ID" value="NZ_CBCRZR010000027.1"/>
</dbReference>
<dbReference type="Proteomes" id="UP000192815">
    <property type="component" value="Unassembled WGS sequence"/>
</dbReference>
<comment type="caution">
    <text evidence="6">The sequence shown here is derived from an EMBL/GenBank/DDBJ whole genome shotgun (WGS) entry which is preliminary data.</text>
</comment>
<evidence type="ECO:0000256" key="2">
    <source>
        <dbReference type="ARBA" id="ARBA00023125"/>
    </source>
</evidence>
<evidence type="ECO:0000313" key="6">
    <source>
        <dbReference type="EMBL" id="ORC60962.1"/>
    </source>
</evidence>
<dbReference type="Pfam" id="PF14246">
    <property type="entry name" value="TetR_C_7"/>
    <property type="match status" value="1"/>
</dbReference>
<evidence type="ECO:0000256" key="3">
    <source>
        <dbReference type="ARBA" id="ARBA00023163"/>
    </source>
</evidence>
<dbReference type="InterPro" id="IPR050109">
    <property type="entry name" value="HTH-type_TetR-like_transc_reg"/>
</dbReference>
<protein>
    <submittedName>
        <fullName evidence="6">TetR family transcriptional regulator</fullName>
    </submittedName>
</protein>
<organism evidence="6 7">
    <name type="scientific">Pseudomonas floridensis</name>
    <dbReference type="NCBI Taxonomy" id="1958950"/>
    <lineage>
        <taxon>Bacteria</taxon>
        <taxon>Pseudomonadati</taxon>
        <taxon>Pseudomonadota</taxon>
        <taxon>Gammaproteobacteria</taxon>
        <taxon>Pseudomonadales</taxon>
        <taxon>Pseudomonadaceae</taxon>
        <taxon>Pseudomonas</taxon>
    </lineage>
</organism>